<gene>
    <name evidence="3" type="ORF">SANT12839_034870</name>
</gene>
<evidence type="ECO:0000259" key="2">
    <source>
        <dbReference type="Pfam" id="PF15529"/>
    </source>
</evidence>
<dbReference type="NCBIfam" id="TIGR01643">
    <property type="entry name" value="YD_repeat_2x"/>
    <property type="match status" value="18"/>
</dbReference>
<dbReference type="InterPro" id="IPR006530">
    <property type="entry name" value="YD"/>
</dbReference>
<comment type="caution">
    <text evidence="3">The sequence shown here is derived from an EMBL/GenBank/DDBJ whole genome shotgun (WGS) entry which is preliminary data.</text>
</comment>
<dbReference type="Proteomes" id="UP000299290">
    <property type="component" value="Unassembled WGS sequence"/>
</dbReference>
<sequence>MAIDTEGQRVTALRLLDEPPSVYAPGQSREGGTVVMRYGYDEAGNLTEVINSSGEPLRFAYDGEGRVTSWTDRNGTSFRYVYGPDGKVVRTEGSDGVFNGGLEYDDAARTTVYTDSLGHRTSYRYTADGQLIEETDPLGHTTRTEWDARGDRKVAVTDPLGRTTRYGYDEDGNLTTVTLADGAEARATYNALCLPLEVTEPGGGTWRHTYDDTGNLTATTDPTGTTTTYTYTGQGHLAEVTDALGHTRRIACDAAGLPVAVTDPLGHTTSVRRDPFGRVVEATDPLGHTTRMGWTTEGKPAWRQEPDGARESWTWDGEGNLLTHTDPAGHTTHQTSTHFDVPATRTEPDGATYAFSYDTELRLTEVTNPQGLTWTYTYDPAGRLTTETDFNGRTLTYTHDAAGDLLTRTNGAGETMRFTRDALGRAVEQRDDAGETTTFAYNAVGQLAQATNADAELTIERDALGRVLSETVNGRTTTYTYDAEGRRTRRTTPSGIVSEWTYDAAGRPAWLDNGSGALSFTYDAAGRETERRLGEGVTLTQAWDKADRLTAQTLTHEPGAADRILQHRSYAYRPDGYLTEIRELTSGTRRFDLDPVGRVTGIHAHGWTETYAYDTAGNLTHATAPAHASPGEREFAGTIVHRAGRTTYEHDAQGRLTRRTRKLLNGQTRTWTYTWNAEDRLTDATTPDGDHWHYTYDPLGRRISKQRLGEDSTVTESVDFTWEDTRLAEQSTPEGKHTTWDYAPGTHRPLTQTDHTPLIREPGASLIEKFTGADDETPPGFHAIITDLVGTPTELVTPDGDLSWQRRTTLWGTHFPSGASTSKVDCPLRFPGQYADPETGLHYNYFRHYDPETARYVTPDPLGLDPGPNHHTYVANPFVWLDALGLKCGIDLSQATPYRGRFPQTANPGEVLVRRKEDGSVTAYAVYDADGKPVKRVDISADSKPHNGVPPPHVVEMKKHVNPKTGEVYYNWDKNSTRPARPDEIPLPE</sequence>
<dbReference type="InterPro" id="IPR022385">
    <property type="entry name" value="Rhs_assc_core"/>
</dbReference>
<feature type="compositionally biased region" description="Basic and acidic residues" evidence="1">
    <location>
        <begin position="980"/>
        <end position="989"/>
    </location>
</feature>
<protein>
    <submittedName>
        <fullName evidence="3">Type IV secretion protein Rhs</fullName>
    </submittedName>
</protein>
<proteinExistence type="predicted"/>
<feature type="compositionally biased region" description="Basic and acidic residues" evidence="1">
    <location>
        <begin position="300"/>
        <end position="310"/>
    </location>
</feature>
<evidence type="ECO:0000256" key="1">
    <source>
        <dbReference type="SAM" id="MobiDB-lite"/>
    </source>
</evidence>
<dbReference type="Gene3D" id="2.180.10.10">
    <property type="entry name" value="RHS repeat-associated core"/>
    <property type="match status" value="2"/>
</dbReference>
<feature type="region of interest" description="Disordered" evidence="1">
    <location>
        <begin position="969"/>
        <end position="989"/>
    </location>
</feature>
<dbReference type="InterPro" id="IPR050708">
    <property type="entry name" value="T6SS_VgrG/RHS"/>
</dbReference>
<dbReference type="InterPro" id="IPR029114">
    <property type="entry name" value="Ntox24"/>
</dbReference>
<name>A0A4D4K102_9ACTN</name>
<dbReference type="NCBIfam" id="TIGR03696">
    <property type="entry name" value="Rhs_assc_core"/>
    <property type="match status" value="1"/>
</dbReference>
<feature type="region of interest" description="Disordered" evidence="1">
    <location>
        <begin position="288"/>
        <end position="310"/>
    </location>
</feature>
<organism evidence="3 4">
    <name type="scientific">Streptomyces antimycoticus</name>
    <dbReference type="NCBI Taxonomy" id="68175"/>
    <lineage>
        <taxon>Bacteria</taxon>
        <taxon>Bacillati</taxon>
        <taxon>Actinomycetota</taxon>
        <taxon>Actinomycetes</taxon>
        <taxon>Kitasatosporales</taxon>
        <taxon>Streptomycetaceae</taxon>
        <taxon>Streptomyces</taxon>
        <taxon>Streptomyces violaceusniger group</taxon>
    </lineage>
</organism>
<dbReference type="PANTHER" id="PTHR32305">
    <property type="match status" value="1"/>
</dbReference>
<feature type="domain" description="Bacterial toxin 24" evidence="2">
    <location>
        <begin position="904"/>
        <end position="986"/>
    </location>
</feature>
<dbReference type="InterPro" id="IPR031325">
    <property type="entry name" value="RHS_repeat"/>
</dbReference>
<evidence type="ECO:0000313" key="4">
    <source>
        <dbReference type="Proteomes" id="UP000299290"/>
    </source>
</evidence>
<evidence type="ECO:0000313" key="3">
    <source>
        <dbReference type="EMBL" id="GDY42605.1"/>
    </source>
</evidence>
<dbReference type="Pfam" id="PF15529">
    <property type="entry name" value="Ntox24"/>
    <property type="match status" value="1"/>
</dbReference>
<keyword evidence="4" id="KW-1185">Reference proteome</keyword>
<accession>A0A4D4K102</accession>
<dbReference type="Pfam" id="PF05593">
    <property type="entry name" value="RHS_repeat"/>
    <property type="match status" value="10"/>
</dbReference>
<dbReference type="EMBL" id="BJHV01000001">
    <property type="protein sequence ID" value="GDY42605.1"/>
    <property type="molecule type" value="Genomic_DNA"/>
</dbReference>
<feature type="region of interest" description="Disordered" evidence="1">
    <location>
        <begin position="728"/>
        <end position="756"/>
    </location>
</feature>
<reference evidence="3 4" key="1">
    <citation type="journal article" date="2020" name="Int. J. Syst. Evol. Microbiol.">
        <title>Reclassification of Streptomyces castelarensis and Streptomyces sporoclivatus as later heterotypic synonyms of Streptomyces antimycoticus.</title>
        <authorList>
            <person name="Komaki H."/>
            <person name="Tamura T."/>
        </authorList>
    </citation>
    <scope>NUCLEOTIDE SEQUENCE [LARGE SCALE GENOMIC DNA]</scope>
    <source>
        <strain evidence="3 4">NBRC 12839</strain>
    </source>
</reference>
<dbReference type="AlphaFoldDB" id="A0A4D4K102"/>
<dbReference type="PANTHER" id="PTHR32305:SF15">
    <property type="entry name" value="PROTEIN RHSA-RELATED"/>
    <property type="match status" value="1"/>
</dbReference>